<dbReference type="PANTHER" id="PTHR46830:SF2">
    <property type="entry name" value="ALPHA-1,4-N-ACETYLGLUCOSAMINYLTRANSFERASE"/>
    <property type="match status" value="1"/>
</dbReference>
<sequence length="331" mass="37687">MAEYDKVLFFDSDTLITRPMKIRIVHYVFLKKDENSTLHFEFQDFLSIYASLIYFKPAAILIHTDHNSSTIKYAASYGNKWTRKILNDFPKVVRMNQVQSPTQANGTVISKIEHKSDFVRIDEIYRTGGIYLDLDVLPLRDVRLLRESGYQSIVGRQFHGRINNGAFMAQKGSALVYLMKRDGPVVFNGGWETHSTKLITSISERLVSCPGEVLIMDEIAFSPTSWTSDSVDRLFAPHNETAVPFSPQVNDPEKDPVLRWDNTTRAKDWEIDFSGTYLLHAYKARGHQVPGFNGVTVPYVLARDSNYALAAWPVVRHALDYGVIDESDDEP</sequence>
<protein>
    <submittedName>
        <fullName evidence="2">Glycosyltransferase family 32 protein</fullName>
    </submittedName>
</protein>
<dbReference type="SUPFAM" id="SSF53448">
    <property type="entry name" value="Nucleotide-diphospho-sugar transferases"/>
    <property type="match status" value="1"/>
</dbReference>
<dbReference type="OrthoDB" id="409543at2759"/>
<dbReference type="PANTHER" id="PTHR46830">
    <property type="entry name" value="TRANSFERASE, PUTATIVE-RELATED"/>
    <property type="match status" value="1"/>
</dbReference>
<accession>A0A6A6DNB5</accession>
<evidence type="ECO:0000313" key="2">
    <source>
        <dbReference type="EMBL" id="KAF2179430.1"/>
    </source>
</evidence>
<comment type="similarity">
    <text evidence="1">Belongs to the glycosyltransferase 32 family.</text>
</comment>
<dbReference type="GO" id="GO:0016740">
    <property type="term" value="F:transferase activity"/>
    <property type="evidence" value="ECO:0007669"/>
    <property type="project" value="UniProtKB-KW"/>
</dbReference>
<evidence type="ECO:0000256" key="1">
    <source>
        <dbReference type="ARBA" id="ARBA00009003"/>
    </source>
</evidence>
<gene>
    <name evidence="2" type="ORF">K469DRAFT_741637</name>
</gene>
<dbReference type="InterPro" id="IPR007577">
    <property type="entry name" value="GlycoTrfase_DXD_sugar-bd_CS"/>
</dbReference>
<dbReference type="Proteomes" id="UP000800200">
    <property type="component" value="Unassembled WGS sequence"/>
</dbReference>
<keyword evidence="2" id="KW-0808">Transferase</keyword>
<organism evidence="2 3">
    <name type="scientific">Zopfia rhizophila CBS 207.26</name>
    <dbReference type="NCBI Taxonomy" id="1314779"/>
    <lineage>
        <taxon>Eukaryota</taxon>
        <taxon>Fungi</taxon>
        <taxon>Dikarya</taxon>
        <taxon>Ascomycota</taxon>
        <taxon>Pezizomycotina</taxon>
        <taxon>Dothideomycetes</taxon>
        <taxon>Dothideomycetes incertae sedis</taxon>
        <taxon>Zopfiaceae</taxon>
        <taxon>Zopfia</taxon>
    </lineage>
</organism>
<dbReference type="InterPro" id="IPR029044">
    <property type="entry name" value="Nucleotide-diphossugar_trans"/>
</dbReference>
<dbReference type="GO" id="GO:1901135">
    <property type="term" value="P:carbohydrate derivative metabolic process"/>
    <property type="evidence" value="ECO:0007669"/>
    <property type="project" value="UniProtKB-ARBA"/>
</dbReference>
<dbReference type="EMBL" id="ML994667">
    <property type="protein sequence ID" value="KAF2179430.1"/>
    <property type="molecule type" value="Genomic_DNA"/>
</dbReference>
<keyword evidence="3" id="KW-1185">Reference proteome</keyword>
<proteinExistence type="inferred from homology"/>
<name>A0A6A6DNB5_9PEZI</name>
<reference evidence="2" key="1">
    <citation type="journal article" date="2020" name="Stud. Mycol.">
        <title>101 Dothideomycetes genomes: a test case for predicting lifestyles and emergence of pathogens.</title>
        <authorList>
            <person name="Haridas S."/>
            <person name="Albert R."/>
            <person name="Binder M."/>
            <person name="Bloem J."/>
            <person name="Labutti K."/>
            <person name="Salamov A."/>
            <person name="Andreopoulos B."/>
            <person name="Baker S."/>
            <person name="Barry K."/>
            <person name="Bills G."/>
            <person name="Bluhm B."/>
            <person name="Cannon C."/>
            <person name="Castanera R."/>
            <person name="Culley D."/>
            <person name="Daum C."/>
            <person name="Ezra D."/>
            <person name="Gonzalez J."/>
            <person name="Henrissat B."/>
            <person name="Kuo A."/>
            <person name="Liang C."/>
            <person name="Lipzen A."/>
            <person name="Lutzoni F."/>
            <person name="Magnuson J."/>
            <person name="Mondo S."/>
            <person name="Nolan M."/>
            <person name="Ohm R."/>
            <person name="Pangilinan J."/>
            <person name="Park H.-J."/>
            <person name="Ramirez L."/>
            <person name="Alfaro M."/>
            <person name="Sun H."/>
            <person name="Tritt A."/>
            <person name="Yoshinaga Y."/>
            <person name="Zwiers L.-H."/>
            <person name="Turgeon B."/>
            <person name="Goodwin S."/>
            <person name="Spatafora J."/>
            <person name="Crous P."/>
            <person name="Grigoriev I."/>
        </authorList>
    </citation>
    <scope>NUCLEOTIDE SEQUENCE</scope>
    <source>
        <strain evidence="2">CBS 207.26</strain>
    </source>
</reference>
<dbReference type="AlphaFoldDB" id="A0A6A6DNB5"/>
<dbReference type="Pfam" id="PF04488">
    <property type="entry name" value="Gly_transf_sug"/>
    <property type="match status" value="1"/>
</dbReference>
<evidence type="ECO:0000313" key="3">
    <source>
        <dbReference type="Proteomes" id="UP000800200"/>
    </source>
</evidence>
<dbReference type="Gene3D" id="3.90.550.20">
    <property type="match status" value="1"/>
</dbReference>